<evidence type="ECO:0000313" key="8">
    <source>
        <dbReference type="EMBL" id="NYE71136.1"/>
    </source>
</evidence>
<evidence type="ECO:0000313" key="9">
    <source>
        <dbReference type="Proteomes" id="UP000569914"/>
    </source>
</evidence>
<dbReference type="Pfam" id="PF08281">
    <property type="entry name" value="Sigma70_r4_2"/>
    <property type="match status" value="1"/>
</dbReference>
<evidence type="ECO:0000256" key="4">
    <source>
        <dbReference type="ARBA" id="ARBA00023082"/>
    </source>
</evidence>
<evidence type="ECO:0000259" key="7">
    <source>
        <dbReference type="Pfam" id="PF08281"/>
    </source>
</evidence>
<evidence type="ECO:0000256" key="2">
    <source>
        <dbReference type="ARBA" id="ARBA00011344"/>
    </source>
</evidence>
<comment type="similarity">
    <text evidence="1">Belongs to the sigma-70 factor family. ECF subfamily.</text>
</comment>
<comment type="subunit">
    <text evidence="2">Interacts transiently with the RNA polymerase catalytic core formed by RpoA, RpoB, RpoC and RpoZ (2 alpha, 1 beta, 1 beta' and 1 omega subunit) to form the RNA polymerase holoenzyme that can initiate transcription.</text>
</comment>
<name>A0A7Y9I6Y9_9ACTN</name>
<dbReference type="Gene3D" id="1.10.1740.10">
    <property type="match status" value="1"/>
</dbReference>
<keyword evidence="4" id="KW-0731">Sigma factor</keyword>
<gene>
    <name evidence="8" type="ORF">BKA15_002465</name>
</gene>
<comment type="caution">
    <text evidence="8">The sequence shown here is derived from an EMBL/GenBank/DDBJ whole genome shotgun (WGS) entry which is preliminary data.</text>
</comment>
<keyword evidence="5" id="KW-0804">Transcription</keyword>
<protein>
    <submittedName>
        <fullName evidence="8">RNA polymerase sigma-70 factor (ECF subfamily)</fullName>
    </submittedName>
</protein>
<dbReference type="InterPro" id="IPR014305">
    <property type="entry name" value="RNA_pol_sigma-G_actinobac"/>
</dbReference>
<dbReference type="SUPFAM" id="SSF88946">
    <property type="entry name" value="Sigma2 domain of RNA polymerase sigma factors"/>
    <property type="match status" value="1"/>
</dbReference>
<reference evidence="8 9" key="1">
    <citation type="submission" date="2020-07" db="EMBL/GenBank/DDBJ databases">
        <title>Sequencing the genomes of 1000 actinobacteria strains.</title>
        <authorList>
            <person name="Klenk H.-P."/>
        </authorList>
    </citation>
    <scope>NUCLEOTIDE SEQUENCE [LARGE SCALE GENOMIC DNA]</scope>
    <source>
        <strain evidence="8 9">DSM 22083</strain>
    </source>
</reference>
<feature type="domain" description="RNA polymerase sigma-70 region 2" evidence="6">
    <location>
        <begin position="17"/>
        <end position="84"/>
    </location>
</feature>
<dbReference type="NCBIfam" id="TIGR02960">
    <property type="entry name" value="SigX5"/>
    <property type="match status" value="1"/>
</dbReference>
<keyword evidence="9" id="KW-1185">Reference proteome</keyword>
<dbReference type="NCBIfam" id="NF006089">
    <property type="entry name" value="PRK08241.1"/>
    <property type="match status" value="1"/>
</dbReference>
<dbReference type="RefSeq" id="WP_179751091.1">
    <property type="nucleotide sequence ID" value="NZ_JACCBU010000001.1"/>
</dbReference>
<dbReference type="AlphaFoldDB" id="A0A7Y9I6Y9"/>
<proteinExistence type="inferred from homology"/>
<dbReference type="Gene3D" id="1.10.10.10">
    <property type="entry name" value="Winged helix-like DNA-binding domain superfamily/Winged helix DNA-binding domain"/>
    <property type="match status" value="1"/>
</dbReference>
<dbReference type="Proteomes" id="UP000569914">
    <property type="component" value="Unassembled WGS sequence"/>
</dbReference>
<dbReference type="PANTHER" id="PTHR30173">
    <property type="entry name" value="SIGMA 19 FACTOR"/>
    <property type="match status" value="1"/>
</dbReference>
<evidence type="ECO:0000256" key="5">
    <source>
        <dbReference type="ARBA" id="ARBA00023163"/>
    </source>
</evidence>
<dbReference type="NCBIfam" id="TIGR02937">
    <property type="entry name" value="sigma70-ECF"/>
    <property type="match status" value="1"/>
</dbReference>
<accession>A0A7Y9I6Y9</accession>
<evidence type="ECO:0000256" key="1">
    <source>
        <dbReference type="ARBA" id="ARBA00010641"/>
    </source>
</evidence>
<dbReference type="InterPro" id="IPR013249">
    <property type="entry name" value="RNA_pol_sigma70_r4_t2"/>
</dbReference>
<dbReference type="GO" id="GO:0006352">
    <property type="term" value="P:DNA-templated transcription initiation"/>
    <property type="evidence" value="ECO:0007669"/>
    <property type="project" value="InterPro"/>
</dbReference>
<organism evidence="8 9">
    <name type="scientific">Microlunatus parietis</name>
    <dbReference type="NCBI Taxonomy" id="682979"/>
    <lineage>
        <taxon>Bacteria</taxon>
        <taxon>Bacillati</taxon>
        <taxon>Actinomycetota</taxon>
        <taxon>Actinomycetes</taxon>
        <taxon>Propionibacteriales</taxon>
        <taxon>Propionibacteriaceae</taxon>
        <taxon>Microlunatus</taxon>
    </lineage>
</organism>
<dbReference type="InterPro" id="IPR007627">
    <property type="entry name" value="RNA_pol_sigma70_r2"/>
</dbReference>
<dbReference type="InterPro" id="IPR036388">
    <property type="entry name" value="WH-like_DNA-bd_sf"/>
</dbReference>
<evidence type="ECO:0000259" key="6">
    <source>
        <dbReference type="Pfam" id="PF04542"/>
    </source>
</evidence>
<dbReference type="SUPFAM" id="SSF88659">
    <property type="entry name" value="Sigma3 and sigma4 domains of RNA polymerase sigma factors"/>
    <property type="match status" value="1"/>
</dbReference>
<dbReference type="GO" id="GO:0016987">
    <property type="term" value="F:sigma factor activity"/>
    <property type="evidence" value="ECO:0007669"/>
    <property type="project" value="UniProtKB-KW"/>
</dbReference>
<dbReference type="GO" id="GO:0003677">
    <property type="term" value="F:DNA binding"/>
    <property type="evidence" value="ECO:0007669"/>
    <property type="project" value="InterPro"/>
</dbReference>
<dbReference type="InterPro" id="IPR013324">
    <property type="entry name" value="RNA_pol_sigma_r3/r4-like"/>
</dbReference>
<dbReference type="InterPro" id="IPR052704">
    <property type="entry name" value="ECF_Sigma-70_Domain"/>
</dbReference>
<dbReference type="EMBL" id="JACCBU010000001">
    <property type="protein sequence ID" value="NYE71136.1"/>
    <property type="molecule type" value="Genomic_DNA"/>
</dbReference>
<dbReference type="Gene3D" id="3.10.450.50">
    <property type="match status" value="1"/>
</dbReference>
<dbReference type="SUPFAM" id="SSF54427">
    <property type="entry name" value="NTF2-like"/>
    <property type="match status" value="1"/>
</dbReference>
<keyword evidence="3" id="KW-0805">Transcription regulation</keyword>
<sequence length="335" mass="37588">MTTTASETFDETFREQVEPLRREIMAHCYRMMGSVHDAEDLVQEAYIRAWRAFRGFEGRSSVRTWMYQIATNVCLTALESKKRRPLPTGLGQPNADPNAALDQRTEVPWLEPMPDDLVWGGAGVDPSDDVISRDSVRLAFVAALQHLNPQQRAVLILRDVLAWQASEVAELLELTTAGVNSTLQRARANMAKLDPEAKPELPDDERRRTLLKDYVAAFENYDVAKIVSLLSQDAVWEMPPFLGWYQGAADIGTLIKNYCPADGPESQRLLATWANGQPAFGLYMRDDEGVHRPFQMHQLTITEEGVSHVVCYFDTDLFATFGLPEVWTPEAAAAS</sequence>
<evidence type="ECO:0000256" key="3">
    <source>
        <dbReference type="ARBA" id="ARBA00023015"/>
    </source>
</evidence>
<dbReference type="Pfam" id="PF04542">
    <property type="entry name" value="Sigma70_r2"/>
    <property type="match status" value="1"/>
</dbReference>
<dbReference type="InterPro" id="IPR013325">
    <property type="entry name" value="RNA_pol_sigma_r2"/>
</dbReference>
<feature type="domain" description="RNA polymerase sigma factor 70 region 4 type 2" evidence="7">
    <location>
        <begin position="138"/>
        <end position="190"/>
    </location>
</feature>
<dbReference type="PANTHER" id="PTHR30173:SF36">
    <property type="entry name" value="ECF RNA POLYMERASE SIGMA FACTOR SIGJ"/>
    <property type="match status" value="1"/>
</dbReference>
<dbReference type="CDD" id="cd06171">
    <property type="entry name" value="Sigma70_r4"/>
    <property type="match status" value="1"/>
</dbReference>
<dbReference type="InterPro" id="IPR032710">
    <property type="entry name" value="NTF2-like_dom_sf"/>
</dbReference>
<dbReference type="InterPro" id="IPR014284">
    <property type="entry name" value="RNA_pol_sigma-70_dom"/>
</dbReference>